<evidence type="ECO:0000313" key="1">
    <source>
        <dbReference type="EMBL" id="QTA78301.1"/>
    </source>
</evidence>
<dbReference type="KEGG" id="dli:dnl_05220"/>
<sequence length="55" mass="6398">MGETEYILVEISYFEKSGKSPLKTVVFLRTIFFMNNLKNSFSVGYSYLKIHPDTN</sequence>
<keyword evidence="2" id="KW-1185">Reference proteome</keyword>
<dbReference type="AlphaFoldDB" id="A0A975B3V9"/>
<gene>
    <name evidence="1" type="ORF">dnl_05220</name>
</gene>
<proteinExistence type="predicted"/>
<dbReference type="EMBL" id="CP061799">
    <property type="protein sequence ID" value="QTA78301.1"/>
    <property type="molecule type" value="Genomic_DNA"/>
</dbReference>
<protein>
    <submittedName>
        <fullName evidence="1">Uncharacterized protein</fullName>
    </submittedName>
</protein>
<dbReference type="Proteomes" id="UP000663720">
    <property type="component" value="Chromosome"/>
</dbReference>
<reference evidence="1" key="1">
    <citation type="journal article" date="2021" name="Microb. Physiol.">
        <title>Proteogenomic Insights into the Physiology of Marine, Sulfate-Reducing, Filamentous Desulfonema limicola and Desulfonema magnum.</title>
        <authorList>
            <person name="Schnaars V."/>
            <person name="Wohlbrand L."/>
            <person name="Scheve S."/>
            <person name="Hinrichs C."/>
            <person name="Reinhardt R."/>
            <person name="Rabus R."/>
        </authorList>
    </citation>
    <scope>NUCLEOTIDE SEQUENCE</scope>
    <source>
        <strain evidence="1">5ac10</strain>
    </source>
</reference>
<organism evidence="1 2">
    <name type="scientific">Desulfonema limicola</name>
    <dbReference type="NCBI Taxonomy" id="45656"/>
    <lineage>
        <taxon>Bacteria</taxon>
        <taxon>Pseudomonadati</taxon>
        <taxon>Thermodesulfobacteriota</taxon>
        <taxon>Desulfobacteria</taxon>
        <taxon>Desulfobacterales</taxon>
        <taxon>Desulfococcaceae</taxon>
        <taxon>Desulfonema</taxon>
    </lineage>
</organism>
<name>A0A975B3V9_9BACT</name>
<accession>A0A975B3V9</accession>
<evidence type="ECO:0000313" key="2">
    <source>
        <dbReference type="Proteomes" id="UP000663720"/>
    </source>
</evidence>